<dbReference type="Proteomes" id="UP000060016">
    <property type="component" value="Chromosome"/>
</dbReference>
<dbReference type="KEGG" id="crie:AK829_10980"/>
<dbReference type="Pfam" id="PF11021">
    <property type="entry name" value="DUF2613"/>
    <property type="match status" value="1"/>
</dbReference>
<name>A0A0K1RED1_9CORY</name>
<dbReference type="PATRIC" id="fig|156976.3.peg.2212"/>
<dbReference type="InterPro" id="IPR022566">
    <property type="entry name" value="DUF2613"/>
</dbReference>
<gene>
    <name evidence="1" type="ORF">AK829_10980</name>
</gene>
<evidence type="ECO:0000313" key="1">
    <source>
        <dbReference type="EMBL" id="AKV59556.1"/>
    </source>
</evidence>
<dbReference type="EMBL" id="CP012342">
    <property type="protein sequence ID" value="AKV59556.1"/>
    <property type="molecule type" value="Genomic_DNA"/>
</dbReference>
<dbReference type="AlphaFoldDB" id="A0A0K1RED1"/>
<proteinExistence type="predicted"/>
<protein>
    <submittedName>
        <fullName evidence="1">Uncharacterized protein</fullName>
    </submittedName>
</protein>
<reference evidence="1 2" key="1">
    <citation type="submission" date="2015-08" db="EMBL/GenBank/DDBJ databases">
        <authorList>
            <person name="Babu N.S."/>
            <person name="Beckwith C.J."/>
            <person name="Beseler K.G."/>
            <person name="Brison A."/>
            <person name="Carone J.V."/>
            <person name="Caskin T.P."/>
            <person name="Diamond M."/>
            <person name="Durham M.E."/>
            <person name="Foxe J.M."/>
            <person name="Go M."/>
            <person name="Henderson B.A."/>
            <person name="Jones I.B."/>
            <person name="McGettigan J.A."/>
            <person name="Micheletti S.J."/>
            <person name="Nasrallah M.E."/>
            <person name="Ortiz D."/>
            <person name="Piller C.R."/>
            <person name="Privatt S.R."/>
            <person name="Schneider S.L."/>
            <person name="Sharp S."/>
            <person name="Smith T.C."/>
            <person name="Stanton J.D."/>
            <person name="Ullery H.E."/>
            <person name="Wilson R.J."/>
            <person name="Serrano M.G."/>
            <person name="Buck G."/>
            <person name="Lee V."/>
            <person name="Wang Y."/>
            <person name="Carvalho R."/>
            <person name="Voegtly L."/>
            <person name="Shi R."/>
            <person name="Duckworth R."/>
            <person name="Johnson A."/>
            <person name="Loviza R."/>
            <person name="Walstead R."/>
            <person name="Shah Z."/>
            <person name="Kiflezghi M."/>
            <person name="Wade K."/>
            <person name="Ball S.L."/>
            <person name="Bradley K.W."/>
            <person name="Asai D.J."/>
            <person name="Bowman C.A."/>
            <person name="Russell D.A."/>
            <person name="Pope W.H."/>
            <person name="Jacobs-Sera D."/>
            <person name="Hendrix R.W."/>
            <person name="Hatfull G.F."/>
        </authorList>
    </citation>
    <scope>NUCLEOTIDE SEQUENCE [LARGE SCALE GENOMIC DNA]</scope>
    <source>
        <strain evidence="1 2">PUDD_83A45</strain>
    </source>
</reference>
<dbReference type="STRING" id="156976.AK829_10980"/>
<dbReference type="RefSeq" id="WP_052205860.1">
    <property type="nucleotide sequence ID" value="NZ_BAAAGW010000013.1"/>
</dbReference>
<sequence length="61" mass="6009">MPQPAENRTMSSILASAVIGVVLGLVGVLGLAGFSGQTVPTGQAVPADDAVLGGPEYGSRQ</sequence>
<evidence type="ECO:0000313" key="2">
    <source>
        <dbReference type="Proteomes" id="UP000060016"/>
    </source>
</evidence>
<organism evidence="1 2">
    <name type="scientific">Corynebacterium riegelii</name>
    <dbReference type="NCBI Taxonomy" id="156976"/>
    <lineage>
        <taxon>Bacteria</taxon>
        <taxon>Bacillati</taxon>
        <taxon>Actinomycetota</taxon>
        <taxon>Actinomycetes</taxon>
        <taxon>Mycobacteriales</taxon>
        <taxon>Corynebacteriaceae</taxon>
        <taxon>Corynebacterium</taxon>
    </lineage>
</organism>
<keyword evidence="2" id="KW-1185">Reference proteome</keyword>
<accession>A0A0K1RED1</accession>